<keyword evidence="2" id="KW-0964">Secreted</keyword>
<dbReference type="CDD" id="cd00108">
    <property type="entry name" value="KR"/>
    <property type="match status" value="1"/>
</dbReference>
<dbReference type="Proteomes" id="UP000261640">
    <property type="component" value="Unplaced"/>
</dbReference>
<dbReference type="PROSITE" id="PS50070">
    <property type="entry name" value="KRINGLE_2"/>
    <property type="match status" value="1"/>
</dbReference>
<dbReference type="CTD" id="100538108"/>
<evidence type="ECO:0000256" key="10">
    <source>
        <dbReference type="PROSITE-ProRule" id="PRU00076"/>
    </source>
</evidence>
<evidence type="ECO:0000256" key="2">
    <source>
        <dbReference type="ARBA" id="ARBA00022525"/>
    </source>
</evidence>
<dbReference type="FunCoup" id="A0A3Q3LQ75">
    <property type="interactions" value="257"/>
</dbReference>
<keyword evidence="18" id="KW-1185">Reference proteome</keyword>
<dbReference type="InterPro" id="IPR018114">
    <property type="entry name" value="TRYPSIN_HIS"/>
</dbReference>
<dbReference type="SUPFAM" id="SSF57440">
    <property type="entry name" value="Kringle-like"/>
    <property type="match status" value="1"/>
</dbReference>
<dbReference type="GO" id="GO:0004252">
    <property type="term" value="F:serine-type endopeptidase activity"/>
    <property type="evidence" value="ECO:0007669"/>
    <property type="project" value="UniProtKB-EC"/>
</dbReference>
<comment type="caution">
    <text evidence="10">Lacks conserved residue(s) required for the propagation of feature annotation.</text>
</comment>
<dbReference type="InterPro" id="IPR043504">
    <property type="entry name" value="Peptidase_S1_PA_chymotrypsin"/>
</dbReference>
<feature type="domain" description="EGF-like" evidence="14">
    <location>
        <begin position="45"/>
        <end position="84"/>
    </location>
</feature>
<evidence type="ECO:0000256" key="9">
    <source>
        <dbReference type="ARBA" id="ARBA00038868"/>
    </source>
</evidence>
<keyword evidence="6 12" id="KW-0720">Serine protease</keyword>
<dbReference type="InterPro" id="IPR000001">
    <property type="entry name" value="Kringle"/>
</dbReference>
<reference evidence="17" key="2">
    <citation type="submission" date="2025-09" db="UniProtKB">
        <authorList>
            <consortium name="Ensembl"/>
        </authorList>
    </citation>
    <scope>IDENTIFICATION</scope>
</reference>
<keyword evidence="3 11" id="KW-0420">Kringle</keyword>
<keyword evidence="10" id="KW-0245">EGF-like domain</keyword>
<evidence type="ECO:0000256" key="3">
    <source>
        <dbReference type="ARBA" id="ARBA00022572"/>
    </source>
</evidence>
<dbReference type="SUPFAM" id="SSF50494">
    <property type="entry name" value="Trypsin-like serine proteases"/>
    <property type="match status" value="1"/>
</dbReference>
<evidence type="ECO:0000259" key="15">
    <source>
        <dbReference type="PROSITE" id="PS50070"/>
    </source>
</evidence>
<accession>A0A3Q3LQ75</accession>
<evidence type="ECO:0000256" key="8">
    <source>
        <dbReference type="ARBA" id="ARBA00036320"/>
    </source>
</evidence>
<dbReference type="PROSITE" id="PS50026">
    <property type="entry name" value="EGF_3"/>
    <property type="match status" value="1"/>
</dbReference>
<dbReference type="InterPro" id="IPR013806">
    <property type="entry name" value="Kringle-like"/>
</dbReference>
<feature type="signal peptide" evidence="13">
    <location>
        <begin position="1"/>
        <end position="17"/>
    </location>
</feature>
<dbReference type="SMART" id="SM00020">
    <property type="entry name" value="Tryp_SPc"/>
    <property type="match status" value="1"/>
</dbReference>
<protein>
    <recommendedName>
        <fullName evidence="9">trypsin</fullName>
        <ecNumber evidence="9">3.4.21.4</ecNumber>
    </recommendedName>
</protein>
<dbReference type="InParanoid" id="A0A3Q3LQ75"/>
<dbReference type="AlphaFoldDB" id="A0A3Q3LQ75"/>
<evidence type="ECO:0000256" key="11">
    <source>
        <dbReference type="PROSITE-ProRule" id="PRU00121"/>
    </source>
</evidence>
<dbReference type="GO" id="GO:0033628">
    <property type="term" value="P:regulation of cell adhesion mediated by integrin"/>
    <property type="evidence" value="ECO:0007669"/>
    <property type="project" value="TreeGrafter"/>
</dbReference>
<dbReference type="OrthoDB" id="9406323at2759"/>
<comment type="catalytic activity">
    <reaction evidence="8">
        <text>Preferential cleavage: Arg-|-Xaa, Lys-|-Xaa.</text>
        <dbReference type="EC" id="3.4.21.4"/>
    </reaction>
</comment>
<evidence type="ECO:0000259" key="14">
    <source>
        <dbReference type="PROSITE" id="PS50026"/>
    </source>
</evidence>
<organism evidence="17 18">
    <name type="scientific">Mastacembelus armatus</name>
    <name type="common">zig-zag eel</name>
    <dbReference type="NCBI Taxonomy" id="205130"/>
    <lineage>
        <taxon>Eukaryota</taxon>
        <taxon>Metazoa</taxon>
        <taxon>Chordata</taxon>
        <taxon>Craniata</taxon>
        <taxon>Vertebrata</taxon>
        <taxon>Euteleostomi</taxon>
        <taxon>Actinopterygii</taxon>
        <taxon>Neopterygii</taxon>
        <taxon>Teleostei</taxon>
        <taxon>Neoteleostei</taxon>
        <taxon>Acanthomorphata</taxon>
        <taxon>Anabantaria</taxon>
        <taxon>Synbranchiformes</taxon>
        <taxon>Mastacembelidae</taxon>
        <taxon>Mastacembelus</taxon>
    </lineage>
</organism>
<dbReference type="RefSeq" id="XP_026172226.1">
    <property type="nucleotide sequence ID" value="XM_026316441.1"/>
</dbReference>
<dbReference type="Gene3D" id="2.40.10.10">
    <property type="entry name" value="Trypsin-like serine proteases"/>
    <property type="match status" value="1"/>
</dbReference>
<dbReference type="InterPro" id="IPR033116">
    <property type="entry name" value="TRYPSIN_SER"/>
</dbReference>
<evidence type="ECO:0000256" key="13">
    <source>
        <dbReference type="SAM" id="SignalP"/>
    </source>
</evidence>
<dbReference type="PROSITE" id="PS01186">
    <property type="entry name" value="EGF_2"/>
    <property type="match status" value="1"/>
</dbReference>
<evidence type="ECO:0000259" key="16">
    <source>
        <dbReference type="PROSITE" id="PS50240"/>
    </source>
</evidence>
<keyword evidence="4 12" id="KW-0645">Protease</keyword>
<dbReference type="PROSITE" id="PS50240">
    <property type="entry name" value="TRYPSIN_DOM"/>
    <property type="match status" value="1"/>
</dbReference>
<dbReference type="PRINTS" id="PR00722">
    <property type="entry name" value="CHYMOTRYPSIN"/>
</dbReference>
<dbReference type="PRINTS" id="PR00018">
    <property type="entry name" value="KRINGLE"/>
</dbReference>
<proteinExistence type="predicted"/>
<dbReference type="PROSITE" id="PS00135">
    <property type="entry name" value="TRYPSIN_SER"/>
    <property type="match status" value="1"/>
</dbReference>
<dbReference type="CDD" id="cd00190">
    <property type="entry name" value="Tryp_SPc"/>
    <property type="match status" value="1"/>
</dbReference>
<dbReference type="STRING" id="205130.ENSMAMP00000012236"/>
<dbReference type="PANTHER" id="PTHR24264">
    <property type="entry name" value="TRYPSIN-RELATED"/>
    <property type="match status" value="1"/>
</dbReference>
<dbReference type="EC" id="3.4.21.4" evidence="9"/>
<evidence type="ECO:0000313" key="18">
    <source>
        <dbReference type="Proteomes" id="UP000261640"/>
    </source>
</evidence>
<dbReference type="Gene3D" id="2.40.20.10">
    <property type="entry name" value="Plasminogen Kringle 4"/>
    <property type="match status" value="1"/>
</dbReference>
<sequence>MMKNACVLIWTLAALSAAEVGSLLERRRQKMSVFSSSSSSSSFSSSSVRSGGICLNGGTTVKSLMTGKHMFCLCAGGFEGKRCETVKHAHCYEGVGLYYRGSVSKSESGHTCKDWDSDTREQYLSSDVNSGRHNYCRNLHYRRRPWCHVWKNQQLVWEYCDIPRCSFEPFPGPPAPTPTEPEPAAEMTCGQRTRRKQMKIVGGTVATVESHPWVAAIFWRSKSKEKVFRCGGSLISACWVLTAAHCFPDGSQDKEHRFSVTLGKNALNESDLIMEQTFRVEEVIVHEGFDNSEGNFNNDIALLRLKPKHGTCAEENNWVKFVCLPPPQQSLPPGATCEIAGYGKERYGLWYKSQYLREAQVNLLNDDVCRHTYYYDNMLTENMFCASRPDWSQDACEGDSGGPLVCEVDNRLFQFGVISWGDGCAKQSRPGVYTKVTNYNHWIQEKTGLTSITAGATFPYK</sequence>
<feature type="domain" description="Kringle" evidence="15">
    <location>
        <begin position="90"/>
        <end position="165"/>
    </location>
</feature>
<evidence type="ECO:0000256" key="1">
    <source>
        <dbReference type="ARBA" id="ARBA00004239"/>
    </source>
</evidence>
<dbReference type="Gene3D" id="2.10.25.10">
    <property type="entry name" value="Laminin"/>
    <property type="match status" value="1"/>
</dbReference>
<dbReference type="PROSITE" id="PS00021">
    <property type="entry name" value="KRINGLE_1"/>
    <property type="match status" value="1"/>
</dbReference>
<keyword evidence="13" id="KW-0732">Signal</keyword>
<keyword evidence="7 10" id="KW-1015">Disulfide bond</keyword>
<dbReference type="GO" id="GO:0031639">
    <property type="term" value="P:plasminogen activation"/>
    <property type="evidence" value="ECO:0007669"/>
    <property type="project" value="TreeGrafter"/>
</dbReference>
<evidence type="ECO:0000256" key="6">
    <source>
        <dbReference type="ARBA" id="ARBA00022825"/>
    </source>
</evidence>
<dbReference type="Ensembl" id="ENSMAMT00000012563.2">
    <property type="protein sequence ID" value="ENSMAMP00000012236.1"/>
    <property type="gene ID" value="ENSMAMG00000008281.2"/>
</dbReference>
<dbReference type="FunFam" id="2.40.10.10:FF:000003">
    <property type="entry name" value="Transmembrane serine protease 3"/>
    <property type="match status" value="1"/>
</dbReference>
<dbReference type="GeneID" id="113136010"/>
<keyword evidence="5 12" id="KW-0378">Hydrolase</keyword>
<evidence type="ECO:0000256" key="12">
    <source>
        <dbReference type="RuleBase" id="RU363034"/>
    </source>
</evidence>
<dbReference type="Pfam" id="PF00089">
    <property type="entry name" value="Trypsin"/>
    <property type="match status" value="1"/>
</dbReference>
<dbReference type="InterPro" id="IPR050127">
    <property type="entry name" value="Serine_Proteases_S1"/>
</dbReference>
<comment type="subcellular location">
    <subcellularLocation>
        <location evidence="1">Secreted</location>
        <location evidence="1">Extracellular space</location>
    </subcellularLocation>
</comment>
<name>A0A3Q3LQ75_9TELE</name>
<feature type="chain" id="PRO_5018603609" description="trypsin" evidence="13">
    <location>
        <begin position="18"/>
        <end position="461"/>
    </location>
</feature>
<dbReference type="InterPro" id="IPR009003">
    <property type="entry name" value="Peptidase_S1_PA"/>
</dbReference>
<feature type="domain" description="Peptidase S1" evidence="16">
    <location>
        <begin position="200"/>
        <end position="448"/>
    </location>
</feature>
<dbReference type="InterPro" id="IPR001254">
    <property type="entry name" value="Trypsin_dom"/>
</dbReference>
<dbReference type="PROSITE" id="PS00022">
    <property type="entry name" value="EGF_1"/>
    <property type="match status" value="1"/>
</dbReference>
<dbReference type="GeneTree" id="ENSGT00940000159778"/>
<dbReference type="Pfam" id="PF00051">
    <property type="entry name" value="Kringle"/>
    <property type="match status" value="1"/>
</dbReference>
<dbReference type="PANTHER" id="PTHR24264:SF63">
    <property type="entry name" value="PLASMINOGEN ACTIVATOR, UROKINASE B"/>
    <property type="match status" value="1"/>
</dbReference>
<dbReference type="InterPro" id="IPR000742">
    <property type="entry name" value="EGF"/>
</dbReference>
<dbReference type="InterPro" id="IPR001314">
    <property type="entry name" value="Peptidase_S1A"/>
</dbReference>
<evidence type="ECO:0000313" key="17">
    <source>
        <dbReference type="Ensembl" id="ENSMAMP00000012236.1"/>
    </source>
</evidence>
<dbReference type="PROSITE" id="PS00134">
    <property type="entry name" value="TRYPSIN_HIS"/>
    <property type="match status" value="1"/>
</dbReference>
<evidence type="ECO:0000256" key="5">
    <source>
        <dbReference type="ARBA" id="ARBA00022801"/>
    </source>
</evidence>
<dbReference type="InterPro" id="IPR018056">
    <property type="entry name" value="Kringle_CS"/>
</dbReference>
<dbReference type="SMART" id="SM00130">
    <property type="entry name" value="KR"/>
    <property type="match status" value="1"/>
</dbReference>
<evidence type="ECO:0000256" key="7">
    <source>
        <dbReference type="ARBA" id="ARBA00023157"/>
    </source>
</evidence>
<reference evidence="17" key="1">
    <citation type="submission" date="2025-08" db="UniProtKB">
        <authorList>
            <consortium name="Ensembl"/>
        </authorList>
    </citation>
    <scope>IDENTIFICATION</scope>
</reference>
<feature type="disulfide bond" evidence="10">
    <location>
        <begin position="74"/>
        <end position="83"/>
    </location>
</feature>
<evidence type="ECO:0000256" key="4">
    <source>
        <dbReference type="ARBA" id="ARBA00022670"/>
    </source>
</evidence>
<dbReference type="GO" id="GO:0005615">
    <property type="term" value="C:extracellular space"/>
    <property type="evidence" value="ECO:0007669"/>
    <property type="project" value="TreeGrafter"/>
</dbReference>
<dbReference type="InterPro" id="IPR038178">
    <property type="entry name" value="Kringle_sf"/>
</dbReference>